<dbReference type="InterPro" id="IPR012337">
    <property type="entry name" value="RNaseH-like_sf"/>
</dbReference>
<dbReference type="Gene3D" id="3.30.420.10">
    <property type="entry name" value="Ribonuclease H-like superfamily/Ribonuclease H"/>
    <property type="match status" value="1"/>
</dbReference>
<comment type="caution">
    <text evidence="2">The sequence shown here is derived from an EMBL/GenBank/DDBJ whole genome shotgun (WGS) entry which is preliminary data.</text>
</comment>
<name>A0AAJ1TZD0_9HYPH</name>
<evidence type="ECO:0000259" key="1">
    <source>
        <dbReference type="PROSITE" id="PS50994"/>
    </source>
</evidence>
<dbReference type="SUPFAM" id="SSF53098">
    <property type="entry name" value="Ribonuclease H-like"/>
    <property type="match status" value="1"/>
</dbReference>
<dbReference type="AlphaFoldDB" id="A0AAJ1TZD0"/>
<dbReference type="EMBL" id="JAUSWL010000038">
    <property type="protein sequence ID" value="MDQ0547644.1"/>
    <property type="molecule type" value="Genomic_DNA"/>
</dbReference>
<evidence type="ECO:0000313" key="3">
    <source>
        <dbReference type="Proteomes" id="UP001223420"/>
    </source>
</evidence>
<dbReference type="GO" id="GO:0003676">
    <property type="term" value="F:nucleic acid binding"/>
    <property type="evidence" value="ECO:0007669"/>
    <property type="project" value="InterPro"/>
</dbReference>
<dbReference type="PROSITE" id="PS50994">
    <property type="entry name" value="INTEGRASE"/>
    <property type="match status" value="1"/>
</dbReference>
<dbReference type="GO" id="GO:0015074">
    <property type="term" value="P:DNA integration"/>
    <property type="evidence" value="ECO:0007669"/>
    <property type="project" value="InterPro"/>
</dbReference>
<evidence type="ECO:0000313" key="2">
    <source>
        <dbReference type="EMBL" id="MDQ0547644.1"/>
    </source>
</evidence>
<proteinExistence type="predicted"/>
<dbReference type="PANTHER" id="PTHR35004">
    <property type="entry name" value="TRANSPOSASE RV3428C-RELATED"/>
    <property type="match status" value="1"/>
</dbReference>
<protein>
    <recommendedName>
        <fullName evidence="1">Integrase catalytic domain-containing protein</fullName>
    </recommendedName>
</protein>
<dbReference type="InterPro" id="IPR036397">
    <property type="entry name" value="RNaseH_sf"/>
</dbReference>
<dbReference type="Proteomes" id="UP001223420">
    <property type="component" value="Unassembled WGS sequence"/>
</dbReference>
<dbReference type="PANTHER" id="PTHR35004:SF7">
    <property type="entry name" value="INTEGRASE PROTEIN"/>
    <property type="match status" value="1"/>
</dbReference>
<feature type="domain" description="Integrase catalytic" evidence="1">
    <location>
        <begin position="146"/>
        <end position="348"/>
    </location>
</feature>
<reference evidence="2" key="1">
    <citation type="submission" date="2023-07" db="EMBL/GenBank/DDBJ databases">
        <title>Genomic Encyclopedia of Type Strains, Phase IV (KMG-IV): sequencing the most valuable type-strain genomes for metagenomic binning, comparative biology and taxonomic classification.</title>
        <authorList>
            <person name="Goeker M."/>
        </authorList>
    </citation>
    <scope>NUCLEOTIDE SEQUENCE</scope>
    <source>
        <strain evidence="2">DSM 19569</strain>
    </source>
</reference>
<gene>
    <name evidence="2" type="ORF">QO001_006603</name>
</gene>
<accession>A0AAJ1TZD0</accession>
<organism evidence="2 3">
    <name type="scientific">Methylobacterium brachiatum</name>
    <dbReference type="NCBI Taxonomy" id="269660"/>
    <lineage>
        <taxon>Bacteria</taxon>
        <taxon>Pseudomonadati</taxon>
        <taxon>Pseudomonadota</taxon>
        <taxon>Alphaproteobacteria</taxon>
        <taxon>Hyphomicrobiales</taxon>
        <taxon>Methylobacteriaceae</taxon>
        <taxon>Methylobacterium</taxon>
    </lineage>
</organism>
<dbReference type="InterPro" id="IPR001584">
    <property type="entry name" value="Integrase_cat-core"/>
</dbReference>
<sequence length="554" mass="62232">MPAGGAVPTEALVTLRQRLAALPARHPERTTLIRSTAALYAVSRATLYRLLRGGRRPHAAHRADQGRPRSMSASEIERWCEIVAAMKVRTTNRKGRHLSTVRILGLLVEHGVDTPDGFMKLAPGRLTASTLNRHLRRLGYDHARMVREPPAVRFQAAQANALWHFDMSPSDLKQIEVPPWLDHDRSGAPMLMLFSVVDDRSGVAYQEYRCVYGEDVESALRFLFNAMARKETDENGSPFGGIPAALYLDNGPVAKSAVFGRVMESLGVAVTTHRPAGSDGRRTTARSKGKVERPFRTVKEAHETLYHFHRPETEAEANRWLARFIDSYNRGDHRIEPHSRIEDWLAHLPDDGLREMCGWDRFCAFAREPERRVVALDCRMTIAGVTYEIDPEFAGETVVVWWGLFDQELWVECEDRRSGPFLPVGGPIPLHRYRKHRKSRREVKAERVEDLARRLALPRAALSGEADVVMAEARPPLSVPVRPFRDPDPFGQLSFANLLVARRAIAEAIRLPLATLPAEDRAFIDALLARTLARPEVLAAVRERFPPGQRGGVG</sequence>